<organism evidence="4">
    <name type="scientific">marine metagenome</name>
    <dbReference type="NCBI Taxonomy" id="408172"/>
    <lineage>
        <taxon>unclassified sequences</taxon>
        <taxon>metagenomes</taxon>
        <taxon>ecological metagenomes</taxon>
    </lineage>
</organism>
<dbReference type="PROSITE" id="PS51186">
    <property type="entry name" value="GNAT"/>
    <property type="match status" value="1"/>
</dbReference>
<dbReference type="CDD" id="cd04301">
    <property type="entry name" value="NAT_SF"/>
    <property type="match status" value="1"/>
</dbReference>
<dbReference type="PANTHER" id="PTHR43420">
    <property type="entry name" value="ACETYLTRANSFERASE"/>
    <property type="match status" value="1"/>
</dbReference>
<dbReference type="AlphaFoldDB" id="A0A381PGI3"/>
<dbReference type="GO" id="GO:0016747">
    <property type="term" value="F:acyltransferase activity, transferring groups other than amino-acyl groups"/>
    <property type="evidence" value="ECO:0007669"/>
    <property type="project" value="InterPro"/>
</dbReference>
<reference evidence="4" key="1">
    <citation type="submission" date="2018-05" db="EMBL/GenBank/DDBJ databases">
        <authorList>
            <person name="Lanie J.A."/>
            <person name="Ng W.-L."/>
            <person name="Kazmierczak K.M."/>
            <person name="Andrzejewski T.M."/>
            <person name="Davidsen T.M."/>
            <person name="Wayne K.J."/>
            <person name="Tettelin H."/>
            <person name="Glass J.I."/>
            <person name="Rusch D."/>
            <person name="Podicherti R."/>
            <person name="Tsui H.-C.T."/>
            <person name="Winkler M.E."/>
        </authorList>
    </citation>
    <scope>NUCLEOTIDE SEQUENCE</scope>
</reference>
<evidence type="ECO:0000313" key="4">
    <source>
        <dbReference type="EMBL" id="SUZ66126.1"/>
    </source>
</evidence>
<dbReference type="InterPro" id="IPR016181">
    <property type="entry name" value="Acyl_CoA_acyltransferase"/>
</dbReference>
<evidence type="ECO:0000259" key="3">
    <source>
        <dbReference type="PROSITE" id="PS51186"/>
    </source>
</evidence>
<dbReference type="Pfam" id="PF00583">
    <property type="entry name" value="Acetyltransf_1"/>
    <property type="match status" value="1"/>
</dbReference>
<evidence type="ECO:0000256" key="1">
    <source>
        <dbReference type="ARBA" id="ARBA00022679"/>
    </source>
</evidence>
<dbReference type="InterPro" id="IPR000182">
    <property type="entry name" value="GNAT_dom"/>
</dbReference>
<name>A0A381PGI3_9ZZZZ</name>
<keyword evidence="1" id="KW-0808">Transferase</keyword>
<dbReference type="InterPro" id="IPR050680">
    <property type="entry name" value="YpeA/RimI_acetyltransf"/>
</dbReference>
<sequence>MIAYSDCPVRDVQISLQPSAKEIMEMDFLCFTLPWNEQDYREMQKQPSFNNWLLEIPDVCAVGMLAFQSVPPELEILRLGVHPDWRKRGLAEFMLEQLEILAKSDRIESLWLEVHAANKSAVSLYSKLAYKETGSRKNYFRNPSGGALLFKKLLKHDA</sequence>
<dbReference type="Gene3D" id="3.40.630.30">
    <property type="match status" value="1"/>
</dbReference>
<dbReference type="SUPFAM" id="SSF55729">
    <property type="entry name" value="Acyl-CoA N-acyltransferases (Nat)"/>
    <property type="match status" value="1"/>
</dbReference>
<protein>
    <recommendedName>
        <fullName evidence="3">N-acetyltransferase domain-containing protein</fullName>
    </recommendedName>
</protein>
<feature type="domain" description="N-acetyltransferase" evidence="3">
    <location>
        <begin position="7"/>
        <end position="155"/>
    </location>
</feature>
<accession>A0A381PGI3</accession>
<gene>
    <name evidence="4" type="ORF">METZ01_LOCUS18980</name>
</gene>
<evidence type="ECO:0000256" key="2">
    <source>
        <dbReference type="ARBA" id="ARBA00023315"/>
    </source>
</evidence>
<keyword evidence="2" id="KW-0012">Acyltransferase</keyword>
<dbReference type="EMBL" id="UINC01000976">
    <property type="protein sequence ID" value="SUZ66126.1"/>
    <property type="molecule type" value="Genomic_DNA"/>
</dbReference>
<proteinExistence type="predicted"/>